<dbReference type="Pfam" id="PF00876">
    <property type="entry name" value="Innexin"/>
    <property type="match status" value="1"/>
</dbReference>
<name>A0A267GAS9_9PLAT</name>
<keyword evidence="6 9" id="KW-0406">Ion transport</keyword>
<dbReference type="EMBL" id="NIVC01000476">
    <property type="protein sequence ID" value="PAA82362.1"/>
    <property type="molecule type" value="Genomic_DNA"/>
</dbReference>
<evidence type="ECO:0000256" key="8">
    <source>
        <dbReference type="ARBA" id="ARBA00023303"/>
    </source>
</evidence>
<accession>A0A267GAS9</accession>
<feature type="transmembrane region" description="Helical" evidence="9">
    <location>
        <begin position="62"/>
        <end position="86"/>
    </location>
</feature>
<comment type="subcellular location">
    <subcellularLocation>
        <location evidence="1 9">Cell membrane</location>
        <topology evidence="1 9">Multi-pass membrane protein</topology>
    </subcellularLocation>
</comment>
<reference evidence="11 12" key="1">
    <citation type="submission" date="2017-06" db="EMBL/GenBank/DDBJ databases">
        <title>A platform for efficient transgenesis in Macrostomum lignano, a flatworm model organism for stem cell research.</title>
        <authorList>
            <person name="Berezikov E."/>
        </authorList>
    </citation>
    <scope>NUCLEOTIDE SEQUENCE [LARGE SCALE GENOMIC DNA]</scope>
    <source>
        <strain evidence="11">DV1</strain>
        <tissue evidence="11">Whole organism</tissue>
    </source>
</reference>
<keyword evidence="7 9" id="KW-0472">Membrane</keyword>
<proteinExistence type="inferred from homology"/>
<evidence type="ECO:0000256" key="1">
    <source>
        <dbReference type="ARBA" id="ARBA00004651"/>
    </source>
</evidence>
<feature type="transmembrane region" description="Helical" evidence="9">
    <location>
        <begin position="212"/>
        <end position="230"/>
    </location>
</feature>
<keyword evidence="3" id="KW-1003">Cell membrane</keyword>
<evidence type="ECO:0000256" key="3">
    <source>
        <dbReference type="ARBA" id="ARBA00022475"/>
    </source>
</evidence>
<evidence type="ECO:0000256" key="2">
    <source>
        <dbReference type="ARBA" id="ARBA00022448"/>
    </source>
</evidence>
<keyword evidence="12" id="KW-1185">Reference proteome</keyword>
<keyword evidence="8 9" id="KW-0407">Ion channel</keyword>
<evidence type="ECO:0000313" key="12">
    <source>
        <dbReference type="Proteomes" id="UP000215902"/>
    </source>
</evidence>
<feature type="compositionally biased region" description="Polar residues" evidence="10">
    <location>
        <begin position="412"/>
        <end position="424"/>
    </location>
</feature>
<dbReference type="OrthoDB" id="5867527at2759"/>
<dbReference type="GO" id="GO:0034220">
    <property type="term" value="P:monoatomic ion transmembrane transport"/>
    <property type="evidence" value="ECO:0007669"/>
    <property type="project" value="UniProtKB-KW"/>
</dbReference>
<dbReference type="STRING" id="282301.A0A267GAS9"/>
<comment type="function">
    <text evidence="9">Structural component of the gap junctions.</text>
</comment>
<keyword evidence="2 9" id="KW-0813">Transport</keyword>
<dbReference type="GO" id="GO:0005243">
    <property type="term" value="F:gap junction channel activity"/>
    <property type="evidence" value="ECO:0007669"/>
    <property type="project" value="TreeGrafter"/>
</dbReference>
<evidence type="ECO:0000313" key="11">
    <source>
        <dbReference type="EMBL" id="PAA82362.1"/>
    </source>
</evidence>
<dbReference type="PANTHER" id="PTHR11893:SF36">
    <property type="entry name" value="INNEXIN-5"/>
    <property type="match status" value="1"/>
</dbReference>
<keyword evidence="4 9" id="KW-0812">Transmembrane</keyword>
<comment type="caution">
    <text evidence="11">The sequence shown here is derived from an EMBL/GenBank/DDBJ whole genome shotgun (WGS) entry which is preliminary data.</text>
</comment>
<dbReference type="Proteomes" id="UP000215902">
    <property type="component" value="Unassembled WGS sequence"/>
</dbReference>
<dbReference type="AlphaFoldDB" id="A0A267GAS9"/>
<evidence type="ECO:0000256" key="6">
    <source>
        <dbReference type="ARBA" id="ARBA00023065"/>
    </source>
</evidence>
<evidence type="ECO:0000256" key="4">
    <source>
        <dbReference type="ARBA" id="ARBA00022692"/>
    </source>
</evidence>
<feature type="transmembrane region" description="Helical" evidence="9">
    <location>
        <begin position="28"/>
        <end position="50"/>
    </location>
</feature>
<dbReference type="PANTHER" id="PTHR11893">
    <property type="entry name" value="INNEXIN"/>
    <property type="match status" value="1"/>
</dbReference>
<keyword evidence="5 9" id="KW-1133">Transmembrane helix</keyword>
<protein>
    <recommendedName>
        <fullName evidence="9">Innexin</fullName>
    </recommendedName>
</protein>
<dbReference type="GO" id="GO:0005886">
    <property type="term" value="C:plasma membrane"/>
    <property type="evidence" value="ECO:0007669"/>
    <property type="project" value="UniProtKB-SubCell"/>
</dbReference>
<comment type="caution">
    <text evidence="9">Lacks conserved residue(s) required for the propagation of feature annotation.</text>
</comment>
<evidence type="ECO:0000256" key="10">
    <source>
        <dbReference type="SAM" id="MobiDB-lite"/>
    </source>
</evidence>
<organism evidence="11 12">
    <name type="scientific">Macrostomum lignano</name>
    <dbReference type="NCBI Taxonomy" id="282301"/>
    <lineage>
        <taxon>Eukaryota</taxon>
        <taxon>Metazoa</taxon>
        <taxon>Spiralia</taxon>
        <taxon>Lophotrochozoa</taxon>
        <taxon>Platyhelminthes</taxon>
        <taxon>Rhabditophora</taxon>
        <taxon>Macrostomorpha</taxon>
        <taxon>Macrostomida</taxon>
        <taxon>Macrostomidae</taxon>
        <taxon>Macrostomum</taxon>
    </lineage>
</organism>
<evidence type="ECO:0000256" key="5">
    <source>
        <dbReference type="ARBA" id="ARBA00022989"/>
    </source>
</evidence>
<gene>
    <name evidence="9" type="primary">inx</name>
    <name evidence="11" type="ORF">BOX15_Mlig032100g3</name>
</gene>
<evidence type="ECO:0000256" key="7">
    <source>
        <dbReference type="ARBA" id="ARBA00023136"/>
    </source>
</evidence>
<feature type="region of interest" description="Disordered" evidence="10">
    <location>
        <begin position="399"/>
        <end position="424"/>
    </location>
</feature>
<dbReference type="GO" id="GO:0005921">
    <property type="term" value="C:gap junction"/>
    <property type="evidence" value="ECO:0007669"/>
    <property type="project" value="UniProtKB-UniRule"/>
</dbReference>
<feature type="transmembrane region" description="Helical" evidence="9">
    <location>
        <begin position="106"/>
        <end position="126"/>
    </location>
</feature>
<dbReference type="InterPro" id="IPR000990">
    <property type="entry name" value="Innexin"/>
</dbReference>
<evidence type="ECO:0000256" key="9">
    <source>
        <dbReference type="RuleBase" id="RU010713"/>
    </source>
</evidence>
<sequence length="424" mass="48695">MKVFEFFEYIRTFGLLSSVGLLDFDDRVTFLLSAIVLLVCSLVIGAKEYFTKSISCMLLHKFITPFTMMDAQMIESYCWVTGVYPLRMTEPLPDVSDEWLLKHPTIIRYYLWVPLLLALQALLCYLPKALFDLICFSRSAYCLSFIAVSAREASLLSPARRAERVDELATCLADLLVASREYRQGRAVKWATAVHRCLPWCPISKRFGNYTFVMYLVTKLAGLAVLLLQLELMRQFLGFQSLSYGAELMRNITMGLDWEITMVLPRLGACRFSFPDRTSVISITPYCTISSNIFTEKVYIILWFYFVLAAIVNSASILLWLRRFLLTRSRCQCLRSLIRGCGCPRTDQDETWLERFEFEFIRIDGLFFLWMIRLNCGHIVTGEIVRNIFCDFVRKMERSGGSGGARGAEASLTDSTVATEQYHL</sequence>
<dbReference type="PROSITE" id="PS51013">
    <property type="entry name" value="PANNEXIN"/>
    <property type="match status" value="1"/>
</dbReference>
<feature type="transmembrane region" description="Helical" evidence="9">
    <location>
        <begin position="300"/>
        <end position="321"/>
    </location>
</feature>
<dbReference type="PRINTS" id="PR01262">
    <property type="entry name" value="INNEXIN"/>
</dbReference>
<comment type="similarity">
    <text evidence="9">Belongs to the pannexin family.</text>
</comment>